<dbReference type="Proteomes" id="UP000760494">
    <property type="component" value="Unassembled WGS sequence"/>
</dbReference>
<reference evidence="2" key="1">
    <citation type="submission" date="2019-05" db="EMBL/GenBank/DDBJ databases">
        <authorList>
            <person name="Piombo E."/>
        </authorList>
    </citation>
    <scope>NUCLEOTIDE SEQUENCE</scope>
    <source>
        <strain evidence="2">C2S</strain>
    </source>
</reference>
<organism evidence="2 3">
    <name type="scientific">Fusarium fujikuroi</name>
    <name type="common">Bakanae and foot rot disease fungus</name>
    <name type="synonym">Gibberella fujikuroi</name>
    <dbReference type="NCBI Taxonomy" id="5127"/>
    <lineage>
        <taxon>Eukaryota</taxon>
        <taxon>Fungi</taxon>
        <taxon>Dikarya</taxon>
        <taxon>Ascomycota</taxon>
        <taxon>Pezizomycotina</taxon>
        <taxon>Sordariomycetes</taxon>
        <taxon>Hypocreomycetidae</taxon>
        <taxon>Hypocreales</taxon>
        <taxon>Nectriaceae</taxon>
        <taxon>Fusarium</taxon>
        <taxon>Fusarium fujikuroi species complex</taxon>
    </lineage>
</organism>
<dbReference type="SUPFAM" id="SSF48576">
    <property type="entry name" value="Terpenoid synthases"/>
    <property type="match status" value="1"/>
</dbReference>
<proteinExistence type="predicted"/>
<dbReference type="EMBL" id="CABFJX010000383">
    <property type="protein sequence ID" value="VTT76394.1"/>
    <property type="molecule type" value="Genomic_DNA"/>
</dbReference>
<comment type="caution">
    <text evidence="2">The sequence shown here is derived from an EMBL/GenBank/DDBJ whole genome shotgun (WGS) entry which is preliminary data.</text>
</comment>
<dbReference type="PANTHER" id="PTHR43689">
    <property type="entry name" value="HYDROLASE"/>
    <property type="match status" value="1"/>
</dbReference>
<dbReference type="Gene3D" id="3.40.50.1820">
    <property type="entry name" value="alpha/beta hydrolase"/>
    <property type="match status" value="1"/>
</dbReference>
<dbReference type="InterPro" id="IPR000073">
    <property type="entry name" value="AB_hydrolase_1"/>
</dbReference>
<name>A0A9Q9RU71_FUSFU</name>
<dbReference type="Pfam" id="PF12697">
    <property type="entry name" value="Abhydrolase_6"/>
    <property type="match status" value="1"/>
</dbReference>
<evidence type="ECO:0000313" key="3">
    <source>
        <dbReference type="Proteomes" id="UP000760494"/>
    </source>
</evidence>
<evidence type="ECO:0000259" key="1">
    <source>
        <dbReference type="Pfam" id="PF12697"/>
    </source>
</evidence>
<dbReference type="Gene3D" id="1.10.600.10">
    <property type="entry name" value="Farnesyl Diphosphate Synthase"/>
    <property type="match status" value="2"/>
</dbReference>
<gene>
    <name evidence="2" type="ORF">C2S_10364</name>
</gene>
<accession>A0A9Q9RU71</accession>
<feature type="domain" description="AB hydrolase-1" evidence="1">
    <location>
        <begin position="388"/>
        <end position="642"/>
    </location>
</feature>
<sequence length="657" mass="74157">MAIESPTSRKHQEHGGLIGLSANSSQALTPLTQLYYPPSLHKVHARADWVIEQVRQWLYPHLEQLGAEKLIKGIVNETASMCTYLYPNADDEGIFLATGFLTVQFVNDDIFDSAAILKAIQATASGQRLARDLQKLRDTPKRLADGIVCAARIMQNPLAYEECREIISDLNTDPFLLGAIYELSTRMHIRGRKINEERFEVWLGKFCAAMSDFGKSHALIYSEAKNMTVEEYADHKLRNSGMIYTVLFVEMAMETFLEDTNNLLAVLVHTQNISLYEAARRVAEMSQRHAREVKRHRTEIEAECDVNSEEYTGLGAYMVDMELFGAGCWFWQLQGTKRYFSETLPSYLIMTSSQNDPTALTQSFHYKTSTHSYDVKWDSLGDPKSPPLIFIHGTPWSSRVWVPFALSLSRQFHVYLFDRPGFGDTPAEKKLDPTKASSNAIEEYDSNLARQAEVFAALFKSWQADWTHEKAHIVAHDNAGLVSLRAYLLHDLPYASLCLIDVVAIGPFGQPLFKVIAENPQLFEQLPGTAFEGILESYISDAAYYELPKETTQMLKEPWLREGGKRGFIRELCQANSRSTEEVEARYGEVGPKLPIKIIWGADDKWLPVEVAHRLGDALKAREVIVIDKAGHLSMIDQGARVGVELGLWLSTALHKQ</sequence>
<dbReference type="InterPro" id="IPR029058">
    <property type="entry name" value="AB_hydrolase_fold"/>
</dbReference>
<dbReference type="PANTHER" id="PTHR43689:SF8">
    <property type="entry name" value="ALPHA_BETA-HYDROLASES SUPERFAMILY PROTEIN"/>
    <property type="match status" value="1"/>
</dbReference>
<dbReference type="SUPFAM" id="SSF53474">
    <property type="entry name" value="alpha/beta-Hydrolases"/>
    <property type="match status" value="1"/>
</dbReference>
<protein>
    <recommendedName>
        <fullName evidence="1">AB hydrolase-1 domain-containing protein</fullName>
    </recommendedName>
</protein>
<evidence type="ECO:0000313" key="2">
    <source>
        <dbReference type="EMBL" id="VTT76394.1"/>
    </source>
</evidence>
<dbReference type="AlphaFoldDB" id="A0A9Q9RU71"/>
<dbReference type="InterPro" id="IPR008949">
    <property type="entry name" value="Isoprenoid_synthase_dom_sf"/>
</dbReference>